<evidence type="ECO:0000256" key="2">
    <source>
        <dbReference type="ARBA" id="ARBA00012438"/>
    </source>
</evidence>
<feature type="domain" description="Histidine kinase" evidence="8">
    <location>
        <begin position="158"/>
        <end position="386"/>
    </location>
</feature>
<dbReference type="InterPro" id="IPR004358">
    <property type="entry name" value="Sig_transdc_His_kin-like_C"/>
</dbReference>
<gene>
    <name evidence="9" type="ORF">KDAU_19860</name>
</gene>
<keyword evidence="7" id="KW-0472">Membrane</keyword>
<dbReference type="PANTHER" id="PTHR43047:SF72">
    <property type="entry name" value="OSMOSENSING HISTIDINE PROTEIN KINASE SLN1"/>
    <property type="match status" value="1"/>
</dbReference>
<sequence length="410" mass="46137">MDELCRDEGEESVRYPNAFARFLLDISISFQLSLVVVSALVSSFLLIFTPWISHNPIIYVVPIVLSAWLFRRSGLYLCTFSLLLIFWLFHSMVIGSLLPSSTDIISTIVSVLILFTLGLLVSAQREASDQADETQEQLELAGTEQRKLNEIKDQFLQNVNHELRTPLTAIYGYLELLLEHDDQLDQGMRTAFLQHAMQSCDELQLLVNNVLDTMGVEKQRQSLYIEQIVVRDILFEVLERFDPQSVRRHHISVEIPDYIVVLANAQYLRQVLRNLLSNAFKYAPAGTPITISAALDGMIVHPLHASPEICIRVKDAGPGIPPNEMSLLFGQFVRLRRDSSGSVRGSGLGLFLSKQFVEAMNGRIWVESEGIEGKGSTFCFTLPCVVHPKVDAQTSLADFEQFRSPLPINN</sequence>
<evidence type="ECO:0000256" key="1">
    <source>
        <dbReference type="ARBA" id="ARBA00000085"/>
    </source>
</evidence>
<evidence type="ECO:0000259" key="8">
    <source>
        <dbReference type="PROSITE" id="PS50109"/>
    </source>
</evidence>
<dbReference type="InterPro" id="IPR036890">
    <property type="entry name" value="HATPase_C_sf"/>
</dbReference>
<dbReference type="GO" id="GO:0009927">
    <property type="term" value="F:histidine phosphotransfer kinase activity"/>
    <property type="evidence" value="ECO:0007669"/>
    <property type="project" value="TreeGrafter"/>
</dbReference>
<feature type="transmembrane region" description="Helical" evidence="7">
    <location>
        <begin position="104"/>
        <end position="123"/>
    </location>
</feature>
<reference evidence="10" key="1">
    <citation type="submission" date="2018-12" db="EMBL/GenBank/DDBJ databases">
        <title>Tengunoibacter tsumagoiensis gen. nov., sp. nov., Dictyobacter kobayashii sp. nov., D. alpinus sp. nov., and D. joshuensis sp. nov. and description of Dictyobacteraceae fam. nov. within the order Ktedonobacterales isolated from Tengu-no-mugimeshi.</title>
        <authorList>
            <person name="Wang C.M."/>
            <person name="Zheng Y."/>
            <person name="Sakai Y."/>
            <person name="Toyoda A."/>
            <person name="Minakuchi Y."/>
            <person name="Abe K."/>
            <person name="Yokota A."/>
            <person name="Yabe S."/>
        </authorList>
    </citation>
    <scope>NUCLEOTIDE SEQUENCE [LARGE SCALE GENOMIC DNA]</scope>
    <source>
        <strain evidence="10">S-27</strain>
    </source>
</reference>
<evidence type="ECO:0000256" key="3">
    <source>
        <dbReference type="ARBA" id="ARBA00022553"/>
    </source>
</evidence>
<accession>A0A401ZCQ0</accession>
<dbReference type="Pfam" id="PF00512">
    <property type="entry name" value="HisKA"/>
    <property type="match status" value="1"/>
</dbReference>
<keyword evidence="4" id="KW-0808">Transferase</keyword>
<dbReference type="Proteomes" id="UP000287224">
    <property type="component" value="Unassembled WGS sequence"/>
</dbReference>
<comment type="catalytic activity">
    <reaction evidence="1">
        <text>ATP + protein L-histidine = ADP + protein N-phospho-L-histidine.</text>
        <dbReference type="EC" id="2.7.13.3"/>
    </reaction>
</comment>
<proteinExistence type="predicted"/>
<evidence type="ECO:0000313" key="9">
    <source>
        <dbReference type="EMBL" id="GCE04657.1"/>
    </source>
</evidence>
<dbReference type="Gene3D" id="1.10.287.130">
    <property type="match status" value="1"/>
</dbReference>
<dbReference type="EMBL" id="BIFQ01000001">
    <property type="protein sequence ID" value="GCE04657.1"/>
    <property type="molecule type" value="Genomic_DNA"/>
</dbReference>
<dbReference type="PROSITE" id="PS50109">
    <property type="entry name" value="HIS_KIN"/>
    <property type="match status" value="1"/>
</dbReference>
<name>A0A401ZCQ0_9CHLR</name>
<evidence type="ECO:0000256" key="4">
    <source>
        <dbReference type="ARBA" id="ARBA00022679"/>
    </source>
</evidence>
<feature type="transmembrane region" description="Helical" evidence="7">
    <location>
        <begin position="22"/>
        <end position="45"/>
    </location>
</feature>
<dbReference type="InterPro" id="IPR003661">
    <property type="entry name" value="HisK_dim/P_dom"/>
</dbReference>
<dbReference type="GO" id="GO:0005886">
    <property type="term" value="C:plasma membrane"/>
    <property type="evidence" value="ECO:0007669"/>
    <property type="project" value="TreeGrafter"/>
</dbReference>
<dbReference type="InterPro" id="IPR036097">
    <property type="entry name" value="HisK_dim/P_sf"/>
</dbReference>
<keyword evidence="5" id="KW-0418">Kinase</keyword>
<feature type="transmembrane region" description="Helical" evidence="7">
    <location>
        <begin position="51"/>
        <end position="70"/>
    </location>
</feature>
<dbReference type="GO" id="GO:0000155">
    <property type="term" value="F:phosphorelay sensor kinase activity"/>
    <property type="evidence" value="ECO:0007669"/>
    <property type="project" value="InterPro"/>
</dbReference>
<keyword evidence="7" id="KW-1133">Transmembrane helix</keyword>
<dbReference type="PRINTS" id="PR00344">
    <property type="entry name" value="BCTRLSENSOR"/>
</dbReference>
<evidence type="ECO:0000256" key="7">
    <source>
        <dbReference type="SAM" id="Phobius"/>
    </source>
</evidence>
<dbReference type="Gene3D" id="3.30.565.10">
    <property type="entry name" value="Histidine kinase-like ATPase, C-terminal domain"/>
    <property type="match status" value="1"/>
</dbReference>
<evidence type="ECO:0000256" key="6">
    <source>
        <dbReference type="ARBA" id="ARBA00023012"/>
    </source>
</evidence>
<evidence type="ECO:0000256" key="5">
    <source>
        <dbReference type="ARBA" id="ARBA00022777"/>
    </source>
</evidence>
<dbReference type="EC" id="2.7.13.3" evidence="2"/>
<dbReference type="AlphaFoldDB" id="A0A401ZCQ0"/>
<keyword evidence="7" id="KW-0812">Transmembrane</keyword>
<dbReference type="InterPro" id="IPR005467">
    <property type="entry name" value="His_kinase_dom"/>
</dbReference>
<dbReference type="Pfam" id="PF02518">
    <property type="entry name" value="HATPase_c"/>
    <property type="match status" value="1"/>
</dbReference>
<evidence type="ECO:0000313" key="10">
    <source>
        <dbReference type="Proteomes" id="UP000287224"/>
    </source>
</evidence>
<dbReference type="SUPFAM" id="SSF47384">
    <property type="entry name" value="Homodimeric domain of signal transducing histidine kinase"/>
    <property type="match status" value="1"/>
</dbReference>
<keyword evidence="6" id="KW-0902">Two-component regulatory system</keyword>
<feature type="transmembrane region" description="Helical" evidence="7">
    <location>
        <begin position="77"/>
        <end position="98"/>
    </location>
</feature>
<keyword evidence="3" id="KW-0597">Phosphoprotein</keyword>
<dbReference type="CDD" id="cd00082">
    <property type="entry name" value="HisKA"/>
    <property type="match status" value="1"/>
</dbReference>
<protein>
    <recommendedName>
        <fullName evidence="2">histidine kinase</fullName>
        <ecNumber evidence="2">2.7.13.3</ecNumber>
    </recommendedName>
</protein>
<comment type="caution">
    <text evidence="9">The sequence shown here is derived from an EMBL/GenBank/DDBJ whole genome shotgun (WGS) entry which is preliminary data.</text>
</comment>
<dbReference type="SUPFAM" id="SSF55874">
    <property type="entry name" value="ATPase domain of HSP90 chaperone/DNA topoisomerase II/histidine kinase"/>
    <property type="match status" value="1"/>
</dbReference>
<dbReference type="PANTHER" id="PTHR43047">
    <property type="entry name" value="TWO-COMPONENT HISTIDINE PROTEIN KINASE"/>
    <property type="match status" value="1"/>
</dbReference>
<dbReference type="InterPro" id="IPR003594">
    <property type="entry name" value="HATPase_dom"/>
</dbReference>
<organism evidence="9 10">
    <name type="scientific">Dictyobacter aurantiacus</name>
    <dbReference type="NCBI Taxonomy" id="1936993"/>
    <lineage>
        <taxon>Bacteria</taxon>
        <taxon>Bacillati</taxon>
        <taxon>Chloroflexota</taxon>
        <taxon>Ktedonobacteria</taxon>
        <taxon>Ktedonobacterales</taxon>
        <taxon>Dictyobacteraceae</taxon>
        <taxon>Dictyobacter</taxon>
    </lineage>
</organism>
<dbReference type="SMART" id="SM00388">
    <property type="entry name" value="HisKA"/>
    <property type="match status" value="1"/>
</dbReference>
<keyword evidence="10" id="KW-1185">Reference proteome</keyword>
<dbReference type="SMART" id="SM00387">
    <property type="entry name" value="HATPase_c"/>
    <property type="match status" value="1"/>
</dbReference>